<dbReference type="SMART" id="SM01217">
    <property type="entry name" value="Fn3_like"/>
    <property type="match status" value="1"/>
</dbReference>
<keyword evidence="7" id="KW-1185">Reference proteome</keyword>
<dbReference type="PANTHER" id="PTHR42715">
    <property type="entry name" value="BETA-GLUCOSIDASE"/>
    <property type="match status" value="1"/>
</dbReference>
<evidence type="ECO:0000256" key="3">
    <source>
        <dbReference type="SAM" id="MobiDB-lite"/>
    </source>
</evidence>
<dbReference type="InterPro" id="IPR002772">
    <property type="entry name" value="Glyco_hydro_3_C"/>
</dbReference>
<keyword evidence="6" id="KW-0326">Glycosidase</keyword>
<comment type="caution">
    <text evidence="6">The sequence shown here is derived from an EMBL/GenBank/DDBJ whole genome shotgun (WGS) entry which is preliminary data.</text>
</comment>
<protein>
    <submittedName>
        <fullName evidence="6">Beta-glucosidase-related glycosidase</fullName>
    </submittedName>
</protein>
<evidence type="ECO:0000256" key="2">
    <source>
        <dbReference type="ARBA" id="ARBA00022801"/>
    </source>
</evidence>
<dbReference type="GO" id="GO:0004553">
    <property type="term" value="F:hydrolase activity, hydrolyzing O-glycosyl compounds"/>
    <property type="evidence" value="ECO:0007669"/>
    <property type="project" value="InterPro"/>
</dbReference>
<dbReference type="Pfam" id="PF00933">
    <property type="entry name" value="Glyco_hydro_3"/>
    <property type="match status" value="1"/>
</dbReference>
<keyword evidence="4" id="KW-0472">Membrane</keyword>
<dbReference type="InterPro" id="IPR036962">
    <property type="entry name" value="Glyco_hydro_3_N_sf"/>
</dbReference>
<keyword evidence="4" id="KW-0812">Transmembrane</keyword>
<evidence type="ECO:0000259" key="5">
    <source>
        <dbReference type="SMART" id="SM01217"/>
    </source>
</evidence>
<feature type="domain" description="Fibronectin type III-like" evidence="5">
    <location>
        <begin position="453"/>
        <end position="527"/>
    </location>
</feature>
<feature type="transmembrane region" description="Helical" evidence="4">
    <location>
        <begin position="933"/>
        <end position="955"/>
    </location>
</feature>
<dbReference type="Pfam" id="PF14310">
    <property type="entry name" value="Fn3-like"/>
    <property type="match status" value="1"/>
</dbReference>
<dbReference type="AlphaFoldDB" id="A0A7Y0EQ63"/>
<keyword evidence="4" id="KW-1133">Transmembrane helix</keyword>
<dbReference type="InterPro" id="IPR026891">
    <property type="entry name" value="Fn3-like"/>
</dbReference>
<dbReference type="InterPro" id="IPR013783">
    <property type="entry name" value="Ig-like_fold"/>
</dbReference>
<proteinExistence type="inferred from homology"/>
<dbReference type="GO" id="GO:0005975">
    <property type="term" value="P:carbohydrate metabolic process"/>
    <property type="evidence" value="ECO:0007669"/>
    <property type="project" value="InterPro"/>
</dbReference>
<name>A0A7Y0EQ63_9BIFI</name>
<dbReference type="InterPro" id="IPR001764">
    <property type="entry name" value="Glyco_hydro_3_N"/>
</dbReference>
<dbReference type="Proteomes" id="UP000532194">
    <property type="component" value="Unassembled WGS sequence"/>
</dbReference>
<sequence length="969" mass="106128">MDDVIATIRSVQPQLIVVIAALLVALVATIAVNRTTVADQGTRKLTHATVWVVAVTAVIVAVNLMLTGPLSSMITMATGTRYELSQKTIETTNDLAVDIEREGITLLQNNDNMLPLADTDAINVFGWASTNPVYGGTGSGALSDAYDTTSLLDGLHMSGFKTNDRLTDFYTDYATTRGDDTITSTDWTLPEPPASDYSDDLISDAQDFSDTAMVVISRVGGEGSDLPDDMNATDHTFDDDSNNPKAATYTDNSTEYKDFPEGSHYLELSQSERDMIDLVTAHFDDVVLAYNGANTFELGFVEQYPQIKSVLWAPHPGQAGFAALGEVLRGTTNPSGKTADTFVRDLTQTPSYENFGDFPYDNVSEFTVDTTRGKRTPAFVNYVEGIYVGYRFYETAAEEGAIDYNATVQYPFGYGLSYTTFNQNMGEVTYDEETGTIGFDVTVTNTGEVTGKDVIEAYVNPPYTDGDIEKASANLVAFEKTDEIKPGASQTVHIEFDDDDMASYDYRDAKAYVLEGGDYGVSIRSDSHSVIDEQTVVVPQTIVYDSENNTHDGDQTVATNVFDEAAGDVTYLSRANRFANYDQATAAPTDFSMSDDAKATFVNLSNSDPSQSDNPDDQMPTTNADNGLRLVDLRGVDYDDKQWDLLLDQLNFDEMDDLIADAGYQNAAIRSIGKIRLSDVDGPAALKDNFTGVSSIGLPANIVVACTWNKNLARAYGETIGDMAHEINVSGWYAPSVNIHRSAFGGRNFEYFSEDPLLTGELAAEQVVGAKSRGVYSFTKHFALNEQETRRNSQLCTWANEQSIREIYLKPFETIVKASGDAQALMGSFNYIGSIYSSAHSGLNETVLRDEWGFKGFLETDYFSGALYGYQDADQLIRNGTDAMLASTETTNHIDSKSATSLIAMRRAAHNILYTTVNSWRYENGEPEQSMPVWQIVLVGADATLGVLLAGLEILAVRRFMKRRQAAIR</sequence>
<feature type="transmembrane region" description="Helical" evidence="4">
    <location>
        <begin position="15"/>
        <end position="33"/>
    </location>
</feature>
<dbReference type="PANTHER" id="PTHR42715:SF10">
    <property type="entry name" value="BETA-GLUCOSIDASE"/>
    <property type="match status" value="1"/>
</dbReference>
<organism evidence="6 7">
    <name type="scientific">Bifidobacterium oedipodis</name>
    <dbReference type="NCBI Taxonomy" id="2675322"/>
    <lineage>
        <taxon>Bacteria</taxon>
        <taxon>Bacillati</taxon>
        <taxon>Actinomycetota</taxon>
        <taxon>Actinomycetes</taxon>
        <taxon>Bifidobacteriales</taxon>
        <taxon>Bifidobacteriaceae</taxon>
        <taxon>Bifidobacterium</taxon>
    </lineage>
</organism>
<dbReference type="EMBL" id="JAAIII010000004">
    <property type="protein sequence ID" value="NMM94403.1"/>
    <property type="molecule type" value="Genomic_DNA"/>
</dbReference>
<comment type="similarity">
    <text evidence="1">Belongs to the glycosyl hydrolase 3 family.</text>
</comment>
<dbReference type="Gene3D" id="3.40.50.1700">
    <property type="entry name" value="Glycoside hydrolase family 3 C-terminal domain"/>
    <property type="match status" value="1"/>
</dbReference>
<feature type="transmembrane region" description="Helical" evidence="4">
    <location>
        <begin position="45"/>
        <end position="66"/>
    </location>
</feature>
<keyword evidence="2" id="KW-0378">Hydrolase</keyword>
<dbReference type="Pfam" id="PF01915">
    <property type="entry name" value="Glyco_hydro_3_C"/>
    <property type="match status" value="1"/>
</dbReference>
<dbReference type="InterPro" id="IPR017853">
    <property type="entry name" value="GH"/>
</dbReference>
<evidence type="ECO:0000313" key="6">
    <source>
        <dbReference type="EMBL" id="NMM94403.1"/>
    </source>
</evidence>
<evidence type="ECO:0000256" key="1">
    <source>
        <dbReference type="ARBA" id="ARBA00005336"/>
    </source>
</evidence>
<dbReference type="SUPFAM" id="SSF52279">
    <property type="entry name" value="Beta-D-glucan exohydrolase, C-terminal domain"/>
    <property type="match status" value="1"/>
</dbReference>
<dbReference type="InterPro" id="IPR036881">
    <property type="entry name" value="Glyco_hydro_3_C_sf"/>
</dbReference>
<dbReference type="InterPro" id="IPR050288">
    <property type="entry name" value="Cellulose_deg_GH3"/>
</dbReference>
<dbReference type="SUPFAM" id="SSF51445">
    <property type="entry name" value="(Trans)glycosidases"/>
    <property type="match status" value="1"/>
</dbReference>
<feature type="region of interest" description="Disordered" evidence="3">
    <location>
        <begin position="603"/>
        <end position="625"/>
    </location>
</feature>
<reference evidence="6 7" key="1">
    <citation type="submission" date="2020-02" db="EMBL/GenBank/DDBJ databases">
        <title>Characterization of phylogenetic diversity of novel bifidobacterial species isolated in Czech ZOOs.</title>
        <authorList>
            <person name="Lugli G.A."/>
            <person name="Vera N.B."/>
            <person name="Ventura M."/>
        </authorList>
    </citation>
    <scope>NUCLEOTIDE SEQUENCE [LARGE SCALE GENOMIC DNA]</scope>
    <source>
        <strain evidence="6 7">DSM 109957</strain>
    </source>
</reference>
<dbReference type="Gene3D" id="3.20.20.300">
    <property type="entry name" value="Glycoside hydrolase, family 3, N-terminal domain"/>
    <property type="match status" value="1"/>
</dbReference>
<gene>
    <name evidence="6" type="ORF">G1C95_1590</name>
</gene>
<evidence type="ECO:0000313" key="7">
    <source>
        <dbReference type="Proteomes" id="UP000532194"/>
    </source>
</evidence>
<evidence type="ECO:0000256" key="4">
    <source>
        <dbReference type="SAM" id="Phobius"/>
    </source>
</evidence>
<dbReference type="Gene3D" id="2.60.40.10">
    <property type="entry name" value="Immunoglobulins"/>
    <property type="match status" value="1"/>
</dbReference>
<dbReference type="PRINTS" id="PR00133">
    <property type="entry name" value="GLHYDRLASE3"/>
</dbReference>
<accession>A0A7Y0EQ63</accession>